<dbReference type="Pfam" id="PF02687">
    <property type="entry name" value="FtsX"/>
    <property type="match status" value="1"/>
</dbReference>
<dbReference type="PANTHER" id="PTHR30287">
    <property type="entry name" value="MEMBRANE COMPONENT OF PREDICTED ABC SUPERFAMILY METABOLITE UPTAKE TRANSPORTER"/>
    <property type="match status" value="1"/>
</dbReference>
<evidence type="ECO:0000256" key="1">
    <source>
        <dbReference type="ARBA" id="ARBA00004651"/>
    </source>
</evidence>
<sequence length="277" mass="30759">MCVTFNFIKNKDLEGQLSQVLSDIQPYSGKATINPVFLDSQANNISEMVSNVLPILLMAALILLSGYLLIYNIFYISVVKDINHYGLLKTIGTSPKQLKKLIIKQANKISLIAIPIGLALGYMLGKIFIPMVGSMMDGLKITSFKTFSPLIFVFATVFSYVTVRISCNKPAKIASNVSPVDAVRYNDRTTNFKRKLKKGKSGSKLYKMAFTNIFRNKRKAYLVLISMSLSCIIFLAVATILTSSNPERAADGILIGDVEIEHGLAQYAKYEEKKVFL</sequence>
<proteinExistence type="predicted"/>
<feature type="transmembrane region" description="Helical" evidence="6">
    <location>
        <begin position="141"/>
        <end position="163"/>
    </location>
</feature>
<feature type="transmembrane region" description="Helical" evidence="6">
    <location>
        <begin position="220"/>
        <end position="241"/>
    </location>
</feature>
<evidence type="ECO:0000256" key="4">
    <source>
        <dbReference type="ARBA" id="ARBA00022989"/>
    </source>
</evidence>
<feature type="transmembrane region" description="Helical" evidence="6">
    <location>
        <begin position="109"/>
        <end position="129"/>
    </location>
</feature>
<gene>
    <name evidence="8" type="ORF">SDC9_105801</name>
</gene>
<evidence type="ECO:0000256" key="2">
    <source>
        <dbReference type="ARBA" id="ARBA00022475"/>
    </source>
</evidence>
<dbReference type="EMBL" id="VSSQ01017049">
    <property type="protein sequence ID" value="MPM58966.1"/>
    <property type="molecule type" value="Genomic_DNA"/>
</dbReference>
<comment type="subcellular location">
    <subcellularLocation>
        <location evidence="1">Cell membrane</location>
        <topology evidence="1">Multi-pass membrane protein</topology>
    </subcellularLocation>
</comment>
<evidence type="ECO:0000256" key="3">
    <source>
        <dbReference type="ARBA" id="ARBA00022692"/>
    </source>
</evidence>
<keyword evidence="5 6" id="KW-0472">Membrane</keyword>
<dbReference type="GO" id="GO:0005886">
    <property type="term" value="C:plasma membrane"/>
    <property type="evidence" value="ECO:0007669"/>
    <property type="project" value="UniProtKB-SubCell"/>
</dbReference>
<protein>
    <recommendedName>
        <fullName evidence="7">ABC3 transporter permease C-terminal domain-containing protein</fullName>
    </recommendedName>
</protein>
<evidence type="ECO:0000256" key="6">
    <source>
        <dbReference type="SAM" id="Phobius"/>
    </source>
</evidence>
<dbReference type="PANTHER" id="PTHR30287:SF2">
    <property type="entry name" value="BLL1001 PROTEIN"/>
    <property type="match status" value="1"/>
</dbReference>
<name>A0A645B1M1_9ZZZZ</name>
<dbReference type="AlphaFoldDB" id="A0A645B1M1"/>
<comment type="caution">
    <text evidence="8">The sequence shown here is derived from an EMBL/GenBank/DDBJ whole genome shotgun (WGS) entry which is preliminary data.</text>
</comment>
<organism evidence="8">
    <name type="scientific">bioreactor metagenome</name>
    <dbReference type="NCBI Taxonomy" id="1076179"/>
    <lineage>
        <taxon>unclassified sequences</taxon>
        <taxon>metagenomes</taxon>
        <taxon>ecological metagenomes</taxon>
    </lineage>
</organism>
<keyword evidence="4 6" id="KW-1133">Transmembrane helix</keyword>
<feature type="transmembrane region" description="Helical" evidence="6">
    <location>
        <begin position="52"/>
        <end position="74"/>
    </location>
</feature>
<dbReference type="InterPro" id="IPR038766">
    <property type="entry name" value="Membrane_comp_ABC_pdt"/>
</dbReference>
<accession>A0A645B1M1</accession>
<reference evidence="8" key="1">
    <citation type="submission" date="2019-08" db="EMBL/GenBank/DDBJ databases">
        <authorList>
            <person name="Kucharzyk K."/>
            <person name="Murdoch R.W."/>
            <person name="Higgins S."/>
            <person name="Loffler F."/>
        </authorList>
    </citation>
    <scope>NUCLEOTIDE SEQUENCE</scope>
</reference>
<keyword evidence="2" id="KW-1003">Cell membrane</keyword>
<dbReference type="InterPro" id="IPR003838">
    <property type="entry name" value="ABC3_permease_C"/>
</dbReference>
<evidence type="ECO:0000313" key="8">
    <source>
        <dbReference type="EMBL" id="MPM58966.1"/>
    </source>
</evidence>
<keyword evidence="3 6" id="KW-0812">Transmembrane</keyword>
<feature type="domain" description="ABC3 transporter permease C-terminal" evidence="7">
    <location>
        <begin position="57"/>
        <end position="158"/>
    </location>
</feature>
<evidence type="ECO:0000256" key="5">
    <source>
        <dbReference type="ARBA" id="ARBA00023136"/>
    </source>
</evidence>
<evidence type="ECO:0000259" key="7">
    <source>
        <dbReference type="Pfam" id="PF02687"/>
    </source>
</evidence>